<dbReference type="EMBL" id="JAACJK010000008">
    <property type="protein sequence ID" value="KAF5339451.1"/>
    <property type="molecule type" value="Genomic_DNA"/>
</dbReference>
<keyword evidence="3" id="KW-1185">Reference proteome</keyword>
<gene>
    <name evidence="2" type="ORF">D9611_009806</name>
</gene>
<protein>
    <submittedName>
        <fullName evidence="2">Uncharacterized protein</fullName>
    </submittedName>
</protein>
<evidence type="ECO:0000256" key="1">
    <source>
        <dbReference type="SAM" id="MobiDB-lite"/>
    </source>
</evidence>
<accession>A0A8H5CE80</accession>
<dbReference type="AlphaFoldDB" id="A0A8H5CE80"/>
<reference evidence="2 3" key="1">
    <citation type="journal article" date="2020" name="ISME J.">
        <title>Uncovering the hidden diversity of litter-decomposition mechanisms in mushroom-forming fungi.</title>
        <authorList>
            <person name="Floudas D."/>
            <person name="Bentzer J."/>
            <person name="Ahren D."/>
            <person name="Johansson T."/>
            <person name="Persson P."/>
            <person name="Tunlid A."/>
        </authorList>
    </citation>
    <scope>NUCLEOTIDE SEQUENCE [LARGE SCALE GENOMIC DNA]</scope>
    <source>
        <strain evidence="2 3">CBS 175.51</strain>
    </source>
</reference>
<evidence type="ECO:0000313" key="3">
    <source>
        <dbReference type="Proteomes" id="UP000541558"/>
    </source>
</evidence>
<sequence length="83" mass="8942">MAGCPGLRDKACDYPHRASTQPTPPPVLLVTTLTDDTPPTTLQPKYALPPTMTTTAIGDDGSSYVIGQARQSQSRVIEWTNEL</sequence>
<feature type="compositionally biased region" description="Basic and acidic residues" evidence="1">
    <location>
        <begin position="7"/>
        <end position="16"/>
    </location>
</feature>
<comment type="caution">
    <text evidence="2">The sequence shown here is derived from an EMBL/GenBank/DDBJ whole genome shotgun (WGS) entry which is preliminary data.</text>
</comment>
<feature type="region of interest" description="Disordered" evidence="1">
    <location>
        <begin position="1"/>
        <end position="27"/>
    </location>
</feature>
<dbReference type="Proteomes" id="UP000541558">
    <property type="component" value="Unassembled WGS sequence"/>
</dbReference>
<name>A0A8H5CE80_9AGAR</name>
<proteinExistence type="predicted"/>
<evidence type="ECO:0000313" key="2">
    <source>
        <dbReference type="EMBL" id="KAF5339451.1"/>
    </source>
</evidence>
<organism evidence="2 3">
    <name type="scientific">Ephemerocybe angulata</name>
    <dbReference type="NCBI Taxonomy" id="980116"/>
    <lineage>
        <taxon>Eukaryota</taxon>
        <taxon>Fungi</taxon>
        <taxon>Dikarya</taxon>
        <taxon>Basidiomycota</taxon>
        <taxon>Agaricomycotina</taxon>
        <taxon>Agaricomycetes</taxon>
        <taxon>Agaricomycetidae</taxon>
        <taxon>Agaricales</taxon>
        <taxon>Agaricineae</taxon>
        <taxon>Psathyrellaceae</taxon>
        <taxon>Ephemerocybe</taxon>
    </lineage>
</organism>